<dbReference type="Proteomes" id="UP000268891">
    <property type="component" value="Unassembled WGS sequence"/>
</dbReference>
<accession>A0ACD2ESN6</accession>
<dbReference type="EMBL" id="RRZR01000002">
    <property type="protein sequence ID" value="RRR48128.1"/>
    <property type="molecule type" value="Genomic_DNA"/>
</dbReference>
<gene>
    <name evidence="1" type="ORF">EHH44_01835</name>
</gene>
<evidence type="ECO:0000313" key="2">
    <source>
        <dbReference type="Proteomes" id="UP000268891"/>
    </source>
</evidence>
<keyword evidence="2" id="KW-1185">Reference proteome</keyword>
<protein>
    <submittedName>
        <fullName evidence="1">TIR domain-containing protein</fullName>
    </submittedName>
</protein>
<sequence>MLFVSYASQDRAMVDPLVAVLRRGEQQVWLDEELGGGEAWWQTILERIRSCTVFVVALSNNSLRSKPCQAELAYARALLRPVLPVQIGPVDSVRVTPLAATQIIDYRHRNASADARLVAALHSLSRRAVPLPAQLPEEPMVPFAYLMRLSSDLSGPELSYRKQAELVLELRSRLDEDCHDPTVRNDIIQLLCRLRDRPDVTVRTRADVDAVLAANDPSFTAATVGLPVAAVTGARPATTRLSPEASAGADAQASAARRWRLGRWTKTKVVVAGAVVGVAAVGAVAAQITRTPSEPAAPVLADDSDVEAAMATPGMVTVQQDLEAFKPGSSIDVSRPECLGVLYPGVDQVYQGSQAQRAAWKVLEEPGGLQRAGVNGRPFVDQDIVVFAPNSGGAGAFVEQSVAKWRGCVGQRVTVSYPDHNTYSWTVGDEVGDAPRISQTYTLDPDGYTCQRVLNAVDDTVIDVKACGEHITDQAGVLTDMIAALVTRAPSF</sequence>
<evidence type="ECO:0000313" key="1">
    <source>
        <dbReference type="EMBL" id="RRR48128.1"/>
    </source>
</evidence>
<proteinExistence type="predicted"/>
<name>A0ACD2ESN6_9MYCO</name>
<reference evidence="1" key="1">
    <citation type="submission" date="2018-11" db="EMBL/GenBank/DDBJ databases">
        <authorList>
            <person name="Sattar A."/>
            <person name="Zunita Z."/>
            <person name="Jalila A."/>
            <person name="Saleha A.A."/>
        </authorList>
    </citation>
    <scope>NUCLEOTIDE SEQUENCE</scope>
    <source>
        <strain evidence="1">F12-74</strain>
    </source>
</reference>
<organism evidence="1 2">
    <name type="scientific">Mycolicibacter terrae</name>
    <dbReference type="NCBI Taxonomy" id="1788"/>
    <lineage>
        <taxon>Bacteria</taxon>
        <taxon>Bacillati</taxon>
        <taxon>Actinomycetota</taxon>
        <taxon>Actinomycetes</taxon>
        <taxon>Mycobacteriales</taxon>
        <taxon>Mycobacteriaceae</taxon>
        <taxon>Mycolicibacter</taxon>
    </lineage>
</organism>
<comment type="caution">
    <text evidence="1">The sequence shown here is derived from an EMBL/GenBank/DDBJ whole genome shotgun (WGS) entry which is preliminary data.</text>
</comment>